<feature type="domain" description="4Fe-4S Mo/W bis-MGD-type" evidence="10">
    <location>
        <begin position="216"/>
        <end position="272"/>
    </location>
</feature>
<dbReference type="PANTHER" id="PTHR43105">
    <property type="entry name" value="RESPIRATORY NITRATE REDUCTASE"/>
    <property type="match status" value="1"/>
</dbReference>
<keyword evidence="2" id="KW-0004">4Fe-4S</keyword>
<keyword evidence="12" id="KW-1185">Reference proteome</keyword>
<dbReference type="InterPro" id="IPR006657">
    <property type="entry name" value="MoPterin_dinucl-bd_dom"/>
</dbReference>
<dbReference type="PROSITE" id="PS00551">
    <property type="entry name" value="MOLYBDOPTERIN_PROK_1"/>
    <property type="match status" value="1"/>
</dbReference>
<keyword evidence="3" id="KW-0479">Metal-binding</keyword>
<evidence type="ECO:0000256" key="1">
    <source>
        <dbReference type="ARBA" id="ARBA00007023"/>
    </source>
</evidence>
<dbReference type="SUPFAM" id="SSF50692">
    <property type="entry name" value="ADC-like"/>
    <property type="match status" value="1"/>
</dbReference>
<dbReference type="GO" id="GO:0043546">
    <property type="term" value="F:molybdopterin cofactor binding"/>
    <property type="evidence" value="ECO:0007669"/>
    <property type="project" value="InterPro"/>
</dbReference>
<evidence type="ECO:0000256" key="5">
    <source>
        <dbReference type="ARBA" id="ARBA00023002"/>
    </source>
</evidence>
<dbReference type="EMBL" id="JACHWF010000006">
    <property type="protein sequence ID" value="MBB3010042.1"/>
    <property type="molecule type" value="Genomic_DNA"/>
</dbReference>
<dbReference type="CDD" id="cd02753">
    <property type="entry name" value="MopB_Formate-Dh-H"/>
    <property type="match status" value="1"/>
</dbReference>
<dbReference type="Pfam" id="PF13510">
    <property type="entry name" value="Fer2_4"/>
    <property type="match status" value="1"/>
</dbReference>
<dbReference type="Gene3D" id="3.30.70.20">
    <property type="match status" value="1"/>
</dbReference>
<organism evidence="11 12">
    <name type="scientific">Cupriavidus alkaliphilus</name>
    <dbReference type="NCBI Taxonomy" id="942866"/>
    <lineage>
        <taxon>Bacteria</taxon>
        <taxon>Pseudomonadati</taxon>
        <taxon>Pseudomonadota</taxon>
        <taxon>Betaproteobacteria</taxon>
        <taxon>Burkholderiales</taxon>
        <taxon>Burkholderiaceae</taxon>
        <taxon>Cupriavidus</taxon>
    </lineage>
</organism>
<evidence type="ECO:0000259" key="10">
    <source>
        <dbReference type="PROSITE" id="PS51669"/>
    </source>
</evidence>
<dbReference type="Gene3D" id="2.40.40.20">
    <property type="match status" value="1"/>
</dbReference>
<dbReference type="InterPro" id="IPR036010">
    <property type="entry name" value="2Fe-2S_ferredoxin-like_sf"/>
</dbReference>
<dbReference type="InterPro" id="IPR009010">
    <property type="entry name" value="Asp_de-COase-like_dom_sf"/>
</dbReference>
<evidence type="ECO:0000313" key="11">
    <source>
        <dbReference type="EMBL" id="MBB3010042.1"/>
    </source>
</evidence>
<dbReference type="CDD" id="cd00207">
    <property type="entry name" value="fer2"/>
    <property type="match status" value="1"/>
</dbReference>
<dbReference type="SUPFAM" id="SSF53706">
    <property type="entry name" value="Formate dehydrogenase/DMSO reductase, domains 1-3"/>
    <property type="match status" value="1"/>
</dbReference>
<dbReference type="InterPro" id="IPR017900">
    <property type="entry name" value="4Fe4S_Fe_S_CS"/>
</dbReference>
<evidence type="ECO:0000256" key="4">
    <source>
        <dbReference type="ARBA" id="ARBA00022737"/>
    </source>
</evidence>
<evidence type="ECO:0000256" key="3">
    <source>
        <dbReference type="ARBA" id="ARBA00022723"/>
    </source>
</evidence>
<dbReference type="Pfam" id="PF01568">
    <property type="entry name" value="Molydop_binding"/>
    <property type="match status" value="1"/>
</dbReference>
<dbReference type="GO" id="GO:1990204">
    <property type="term" value="C:oxidoreductase complex"/>
    <property type="evidence" value="ECO:0007669"/>
    <property type="project" value="UniProtKB-ARBA"/>
</dbReference>
<dbReference type="GO" id="GO:0003954">
    <property type="term" value="F:NADH dehydrogenase activity"/>
    <property type="evidence" value="ECO:0007669"/>
    <property type="project" value="TreeGrafter"/>
</dbReference>
<feature type="domain" description="4Fe-4S ferredoxin-type" evidence="9">
    <location>
        <begin position="135"/>
        <end position="164"/>
    </location>
</feature>
<evidence type="ECO:0000313" key="12">
    <source>
        <dbReference type="Proteomes" id="UP000578036"/>
    </source>
</evidence>
<comment type="similarity">
    <text evidence="1">In the C-terminal section; belongs to the prokaryotic molybdopterin-containing oxidoreductase family.</text>
</comment>
<dbReference type="FunFam" id="3.30.70.20:FF:000035">
    <property type="entry name" value="Iron hydrogenase 1"/>
    <property type="match status" value="1"/>
</dbReference>
<keyword evidence="7" id="KW-0411">Iron-sulfur</keyword>
<reference evidence="11 12" key="1">
    <citation type="submission" date="2020-08" db="EMBL/GenBank/DDBJ databases">
        <title>Genomic Encyclopedia of Type Strains, Phase IV (KMG-V): Genome sequencing to study the core and pangenomes of soil and plant-associated prokaryotes.</title>
        <authorList>
            <person name="Whitman W."/>
        </authorList>
    </citation>
    <scope>NUCLEOTIDE SEQUENCE [LARGE SCALE GENOMIC DNA]</scope>
    <source>
        <strain evidence="11 12">SLV-2362</strain>
    </source>
</reference>
<keyword evidence="5" id="KW-0560">Oxidoreductase</keyword>
<dbReference type="InterPro" id="IPR006655">
    <property type="entry name" value="Mopterin_OxRdtase_prok_CS"/>
</dbReference>
<dbReference type="InterPro" id="IPR041924">
    <property type="entry name" value="Formate_Dh-H_N"/>
</dbReference>
<evidence type="ECO:0000256" key="7">
    <source>
        <dbReference type="ARBA" id="ARBA00023014"/>
    </source>
</evidence>
<dbReference type="GO" id="GO:0046872">
    <property type="term" value="F:metal ion binding"/>
    <property type="evidence" value="ECO:0007669"/>
    <property type="project" value="UniProtKB-KW"/>
</dbReference>
<dbReference type="PROSITE" id="PS00490">
    <property type="entry name" value="MOLYBDOPTERIN_PROK_2"/>
    <property type="match status" value="1"/>
</dbReference>
<dbReference type="PROSITE" id="PS51085">
    <property type="entry name" value="2FE2S_FER_2"/>
    <property type="match status" value="1"/>
</dbReference>
<dbReference type="NCBIfam" id="TIGR01591">
    <property type="entry name" value="Fdh-alpha"/>
    <property type="match status" value="1"/>
</dbReference>
<dbReference type="PROSITE" id="PS51669">
    <property type="entry name" value="4FE4S_MOW_BIS_MGD"/>
    <property type="match status" value="1"/>
</dbReference>
<dbReference type="PANTHER" id="PTHR43105:SF14">
    <property type="entry name" value="FORMATE DEHYDROGENASE H"/>
    <property type="match status" value="1"/>
</dbReference>
<dbReference type="GO" id="GO:0008863">
    <property type="term" value="F:formate dehydrogenase (NAD+) activity"/>
    <property type="evidence" value="ECO:0007669"/>
    <property type="project" value="InterPro"/>
</dbReference>
<dbReference type="SMART" id="SM00926">
    <property type="entry name" value="Molybdop_Fe4S4"/>
    <property type="match status" value="1"/>
</dbReference>
<feature type="domain" description="2Fe-2S ferredoxin-type" evidence="8">
    <location>
        <begin position="1"/>
        <end position="78"/>
    </location>
</feature>
<dbReference type="Proteomes" id="UP000578036">
    <property type="component" value="Unassembled WGS sequence"/>
</dbReference>
<dbReference type="AlphaFoldDB" id="A0A7W4VED4"/>
<keyword evidence="6" id="KW-0408">Iron</keyword>
<evidence type="ECO:0000256" key="2">
    <source>
        <dbReference type="ARBA" id="ARBA00022485"/>
    </source>
</evidence>
<dbReference type="InterPro" id="IPR001041">
    <property type="entry name" value="2Fe-2S_ferredoxin-type"/>
</dbReference>
<dbReference type="PROSITE" id="PS00198">
    <property type="entry name" value="4FE4S_FER_1"/>
    <property type="match status" value="1"/>
</dbReference>
<dbReference type="FunFam" id="2.20.25.90:FF:000001">
    <property type="entry name" value="Formate dehydrogenase subunit alpha"/>
    <property type="match status" value="1"/>
</dbReference>
<dbReference type="Gene3D" id="3.40.50.740">
    <property type="match status" value="1"/>
</dbReference>
<keyword evidence="4" id="KW-0677">Repeat</keyword>
<evidence type="ECO:0000259" key="9">
    <source>
        <dbReference type="PROSITE" id="PS51379"/>
    </source>
</evidence>
<comment type="caution">
    <text evidence="11">The sequence shown here is derived from an EMBL/GenBank/DDBJ whole genome shotgun (WGS) entry which is preliminary data.</text>
</comment>
<dbReference type="InterPro" id="IPR017896">
    <property type="entry name" value="4Fe4S_Fe-S-bd"/>
</dbReference>
<dbReference type="Pfam" id="PF04879">
    <property type="entry name" value="Molybdop_Fe4S4"/>
    <property type="match status" value="1"/>
</dbReference>
<dbReference type="PROSITE" id="PS51379">
    <property type="entry name" value="4FE4S_FER_2"/>
    <property type="match status" value="2"/>
</dbReference>
<dbReference type="Pfam" id="PF22117">
    <property type="entry name" value="Fer4_Nqo3"/>
    <property type="match status" value="1"/>
</dbReference>
<dbReference type="InterPro" id="IPR027467">
    <property type="entry name" value="MopterinOxRdtase_cofactor_BS"/>
</dbReference>
<dbReference type="RefSeq" id="WP_183300366.1">
    <property type="nucleotide sequence ID" value="NZ_JACHWF010000006.1"/>
</dbReference>
<evidence type="ECO:0000256" key="6">
    <source>
        <dbReference type="ARBA" id="ARBA00023004"/>
    </source>
</evidence>
<name>A0A7W4VED4_9BURK</name>
<dbReference type="Gene3D" id="3.40.228.10">
    <property type="entry name" value="Dimethylsulfoxide Reductase, domain 2"/>
    <property type="match status" value="1"/>
</dbReference>
<accession>A0A7W4VED4</accession>
<feature type="domain" description="4Fe-4S ferredoxin-type" evidence="9">
    <location>
        <begin position="178"/>
        <end position="207"/>
    </location>
</feature>
<dbReference type="InterPro" id="IPR006963">
    <property type="entry name" value="Mopterin_OxRdtase_4Fe-4S_dom"/>
</dbReference>
<dbReference type="InterPro" id="IPR006656">
    <property type="entry name" value="Mopterin_OxRdtase"/>
</dbReference>
<dbReference type="SUPFAM" id="SSF54862">
    <property type="entry name" value="4Fe-4S ferredoxins"/>
    <property type="match status" value="1"/>
</dbReference>
<dbReference type="Gene3D" id="2.20.25.90">
    <property type="entry name" value="ADC-like domains"/>
    <property type="match status" value="1"/>
</dbReference>
<protein>
    <submittedName>
        <fullName evidence="11">Formate dehydrogenase alpha subunit</fullName>
    </submittedName>
</protein>
<sequence>MMTLTIDGKTVSAPSGQSVLEAARVHGIEIPALCHHGDLTPVGSCRLCVVEVERDHQLAVACALGARAGMVVRTGTPRIVQARRAVLEMLLLRYDDTAQPERDSEFMRWVREYGASRSEAPSIARRFAVDADPHPFIRVDLNKCILCTRCVRACAEVQGRFVWGVAGRGEDSHIVAGLDTTMLEARCESCGACSAVCPSGALTDRNSLRESMGAPEHNVTTVCPYCGVGCGFDLNVREGKVVRVSSNAQAPVNGMHLCVKGRYGYGFLHDGARLQQPRVRRYLLEGRTRGPGEARDEWITVGWDDALEVVARRFAAIRAESGGDAFGILTSAKCTNEENYLLQKFARQVLGTHNVDHCARLCHASTVAGLSMAYGSGAMSNTLRDVAEEAAAVFLIGSNPTEQHPVFGTMLRQAVRKRRMPLVVADPRAIGLTEFAALHLRHWPGTDVALLNGLMHIILAKGWHDAQFIAQRTEGFAAWQHSLGAYTPARVSAITRVSEAELTRAASLLAHAKPMAVVWAMGITQHTSGVLNVLALANLQMLLGNVGMRGGGVNPLRGQNNVQGACDMGALSNQFPGYQGVGDAAVREKFAVAWALRNGQYPPFGNAPGLTVTEMISAAGQRALRALYIVGENPAATDPDLNHVRRSLQSAELVVLQEIFPSDTAEFADVLLPGAAWAEKSGTFTNTERRVQQVRQAIDPPGHARPDWDIVCGLAQRMLALQGSTPAGPQAGWDYASPDDILIEVGMLCPPYAGITPARLSRGETLHWPVPDTSHPGTPILHTECFSRGKGKFHLSEYLPPQELPDADYPLLLTTGRVLAHWHAGEMTRRVPGLLELYRQPLVEISPEDAARLHVAHKQPVRLASRRGEMQALAQVTDRVPPGVVFGNFHFPGEANVNNLTHSALDPLAKIPEFKVCAVRLVNSGTRTGKP</sequence>
<dbReference type="Pfam" id="PF00384">
    <property type="entry name" value="Molybdopterin"/>
    <property type="match status" value="1"/>
</dbReference>
<gene>
    <name evidence="11" type="ORF">FHX61_004718</name>
</gene>
<dbReference type="GO" id="GO:0016020">
    <property type="term" value="C:membrane"/>
    <property type="evidence" value="ECO:0007669"/>
    <property type="project" value="TreeGrafter"/>
</dbReference>
<dbReference type="PIRSF" id="PIRSF036643">
    <property type="entry name" value="FDH_alpha"/>
    <property type="match status" value="1"/>
</dbReference>
<dbReference type="Gene3D" id="3.10.20.740">
    <property type="match status" value="1"/>
</dbReference>
<dbReference type="GO" id="GO:0051539">
    <property type="term" value="F:4 iron, 4 sulfur cluster binding"/>
    <property type="evidence" value="ECO:0007669"/>
    <property type="project" value="UniProtKB-KW"/>
</dbReference>
<evidence type="ECO:0000259" key="8">
    <source>
        <dbReference type="PROSITE" id="PS51085"/>
    </source>
</evidence>
<dbReference type="SUPFAM" id="SSF54292">
    <property type="entry name" value="2Fe-2S ferredoxin-like"/>
    <property type="match status" value="1"/>
</dbReference>
<proteinExistence type="inferred from homology"/>
<dbReference type="GO" id="GO:0015942">
    <property type="term" value="P:formate metabolic process"/>
    <property type="evidence" value="ECO:0007669"/>
    <property type="project" value="InterPro"/>
</dbReference>
<dbReference type="InterPro" id="IPR054351">
    <property type="entry name" value="NADH_UbQ_OxRdtase_ferredoxin"/>
</dbReference>
<dbReference type="InterPro" id="IPR050123">
    <property type="entry name" value="Prok_molybdopt-oxidoreductase"/>
</dbReference>
<dbReference type="GO" id="GO:0022904">
    <property type="term" value="P:respiratory electron transport chain"/>
    <property type="evidence" value="ECO:0007669"/>
    <property type="project" value="TreeGrafter"/>
</dbReference>
<dbReference type="InterPro" id="IPR006478">
    <property type="entry name" value="Formate_DH_asu"/>
</dbReference>